<accession>A0A9D5DCB1</accession>
<evidence type="ECO:0000313" key="2">
    <source>
        <dbReference type="Proteomes" id="UP001085076"/>
    </source>
</evidence>
<keyword evidence="2" id="KW-1185">Reference proteome</keyword>
<dbReference type="OrthoDB" id="670909at2759"/>
<dbReference type="AlphaFoldDB" id="A0A9D5DCB1"/>
<dbReference type="PANTHER" id="PTHR31071">
    <property type="entry name" value="GB|AAF24581.1"/>
    <property type="match status" value="1"/>
</dbReference>
<comment type="caution">
    <text evidence="1">The sequence shown here is derived from an EMBL/GenBank/DDBJ whole genome shotgun (WGS) entry which is preliminary data.</text>
</comment>
<reference evidence="1" key="2">
    <citation type="journal article" date="2022" name="Hortic Res">
        <title>The genome of Dioscorea zingiberensis sheds light on the biosynthesis, origin and evolution of the medicinally important diosgenin saponins.</title>
        <authorList>
            <person name="Li Y."/>
            <person name="Tan C."/>
            <person name="Li Z."/>
            <person name="Guo J."/>
            <person name="Li S."/>
            <person name="Chen X."/>
            <person name="Wang C."/>
            <person name="Dai X."/>
            <person name="Yang H."/>
            <person name="Song W."/>
            <person name="Hou L."/>
            <person name="Xu J."/>
            <person name="Tong Z."/>
            <person name="Xu A."/>
            <person name="Yuan X."/>
            <person name="Wang W."/>
            <person name="Yang Q."/>
            <person name="Chen L."/>
            <person name="Sun Z."/>
            <person name="Wang K."/>
            <person name="Pan B."/>
            <person name="Chen J."/>
            <person name="Bao Y."/>
            <person name="Liu F."/>
            <person name="Qi X."/>
            <person name="Gang D.R."/>
            <person name="Wen J."/>
            <person name="Li J."/>
        </authorList>
    </citation>
    <scope>NUCLEOTIDE SEQUENCE</scope>
    <source>
        <strain evidence="1">Dzin_1.0</strain>
    </source>
</reference>
<name>A0A9D5DCB1_9LILI</name>
<evidence type="ECO:0000313" key="1">
    <source>
        <dbReference type="EMBL" id="KAJ0989293.1"/>
    </source>
</evidence>
<dbReference type="Proteomes" id="UP001085076">
    <property type="component" value="Miscellaneous, Linkage group lg01"/>
</dbReference>
<protein>
    <submittedName>
        <fullName evidence="1">Uncharacterized protein</fullName>
    </submittedName>
</protein>
<dbReference type="EMBL" id="JAGGNH010000001">
    <property type="protein sequence ID" value="KAJ0989293.1"/>
    <property type="molecule type" value="Genomic_DNA"/>
</dbReference>
<organism evidence="1 2">
    <name type="scientific">Dioscorea zingiberensis</name>
    <dbReference type="NCBI Taxonomy" id="325984"/>
    <lineage>
        <taxon>Eukaryota</taxon>
        <taxon>Viridiplantae</taxon>
        <taxon>Streptophyta</taxon>
        <taxon>Embryophyta</taxon>
        <taxon>Tracheophyta</taxon>
        <taxon>Spermatophyta</taxon>
        <taxon>Magnoliopsida</taxon>
        <taxon>Liliopsida</taxon>
        <taxon>Dioscoreales</taxon>
        <taxon>Dioscoreaceae</taxon>
        <taxon>Dioscorea</taxon>
    </lineage>
</organism>
<proteinExistence type="predicted"/>
<sequence length="458" mass="49983">MGGEKGGAVVDYECAGGRDDEKQEFLGVKLRKRVSVGWKGGPCTPVPNWKLEPGPSAAAAAALSARKLGANLWEMEGLSQSPLVSRREGKASRRKSMEFPDVSAVSMHRSAGSPRTRASAASAKHHKLIESIRALRPASPASNGSSMEVVTPCSQALSPGSSLDLKGRLQDTGYSLKTSTELLKMTEEPGDINAKGSITDRLSGEIKKFLQARQAKNGIAYQKDGKKESNLRRHSLESVYLNKTGSAPLVAEDCGSTSSDLQCFELNMNTNATPNRDQPKHCGEITENCESSWRKDTAKLHNGIKKQLMEKVLKSRHSHTVPETGAGANQIELAMSQKLEKLHLKEDGLHDKIVFNLMKNSSECSEGCKVHPYDDHAEDSNNHLPWRGRFVPVGTSDSTADIHTVLSPARQWNHWHASPVLEISECSSELPPDVKTNTLKAKLLEARLKGKNSRLKSR</sequence>
<gene>
    <name evidence="1" type="ORF">J5N97_007649</name>
</gene>
<dbReference type="InterPro" id="IPR043424">
    <property type="entry name" value="BLT-like"/>
</dbReference>
<reference evidence="1" key="1">
    <citation type="submission" date="2021-03" db="EMBL/GenBank/DDBJ databases">
        <authorList>
            <person name="Li Z."/>
            <person name="Yang C."/>
        </authorList>
    </citation>
    <scope>NUCLEOTIDE SEQUENCE</scope>
    <source>
        <strain evidence="1">Dzin_1.0</strain>
        <tissue evidence="1">Leaf</tissue>
    </source>
</reference>
<dbReference type="PANTHER" id="PTHR31071:SF9">
    <property type="entry name" value="INTRACELLULAR PROTEIN TRANSPORT PROTEIN USO1-RELATED"/>
    <property type="match status" value="1"/>
</dbReference>